<dbReference type="Pfam" id="PF05598">
    <property type="entry name" value="DUF772"/>
    <property type="match status" value="1"/>
</dbReference>
<dbReference type="EMBL" id="NHMP01000010">
    <property type="protein sequence ID" value="OXE44539.1"/>
    <property type="molecule type" value="Genomic_DNA"/>
</dbReference>
<comment type="caution">
    <text evidence="4">The sequence shown here is derived from an EMBL/GenBank/DDBJ whole genome shotgun (WGS) entry which is preliminary data.</text>
</comment>
<evidence type="ECO:0000256" key="1">
    <source>
        <dbReference type="SAM" id="MobiDB-lite"/>
    </source>
</evidence>
<feature type="region of interest" description="Disordered" evidence="1">
    <location>
        <begin position="524"/>
        <end position="549"/>
    </location>
</feature>
<feature type="compositionally biased region" description="Basic residues" evidence="1">
    <location>
        <begin position="524"/>
        <end position="533"/>
    </location>
</feature>
<accession>A0A227KB58</accession>
<name>A0A227KB58_9BURK</name>
<feature type="domain" description="Transposase InsH N-terminal" evidence="2">
    <location>
        <begin position="49"/>
        <end position="106"/>
    </location>
</feature>
<dbReference type="PANTHER" id="PTHR33408:SF2">
    <property type="entry name" value="TRANSPOSASE DDE DOMAIN-CONTAINING PROTEIN"/>
    <property type="match status" value="1"/>
</dbReference>
<evidence type="ECO:0000313" key="4">
    <source>
        <dbReference type="EMBL" id="OXE44539.1"/>
    </source>
</evidence>
<feature type="domain" description="Transposase DDE" evidence="3">
    <location>
        <begin position="387"/>
        <end position="491"/>
    </location>
</feature>
<dbReference type="InterPro" id="IPR008490">
    <property type="entry name" value="Transposase_InsH_N"/>
</dbReference>
<dbReference type="InterPro" id="IPR025668">
    <property type="entry name" value="Tnp_DDE_dom"/>
</dbReference>
<dbReference type="AlphaFoldDB" id="A0A227KB58"/>
<dbReference type="Proteomes" id="UP000214610">
    <property type="component" value="Unassembled WGS sequence"/>
</dbReference>
<protein>
    <submittedName>
        <fullName evidence="4">Transposase</fullName>
    </submittedName>
</protein>
<reference evidence="5" key="1">
    <citation type="submission" date="2017-05" db="EMBL/GenBank/DDBJ databases">
        <title>Improved OligoMM genomes.</title>
        <authorList>
            <person name="Garzetti D."/>
        </authorList>
    </citation>
    <scope>NUCLEOTIDE SEQUENCE [LARGE SCALE GENOMIC DNA]</scope>
    <source>
        <strain evidence="5">YL45</strain>
    </source>
</reference>
<dbReference type="Pfam" id="PF13751">
    <property type="entry name" value="DDE_Tnp_1_6"/>
    <property type="match status" value="1"/>
</dbReference>
<sequence>MAYFTVSEDLLFYACPLPLSERKKLDAYLLLLEKSSAGKYLKQINFDSEPGRPKIDQCRLFAAVLYCFALGKASLREMETACFTDLRIIYLIGDVQPSAASFSRFVTSLIPNMPAIFATIMKRIFSECGKDMDTLYLDGSKFEANANKYKFVWKPTTLHLRLSEKVANLLKLMHLEEGLPNEGVIPAKTIMKKIEDAEKISSTLIGGGEKALLKMKSQLSQYLIKSIEYEEKKAICGESRNSYYKTDHDATAMCLKEDYYSGLGSQMHAAYNTQILVSNGFIVTYYVSQDRTDARTLAPTLDQFFQWYGIYPKRVCADAGYGSVNNYEYCEQKGIQAFIKYTAWNGEKTGRNPATYEYIDTQTIRCLGGRVGERIQCPEGYYSKADYAFFLVKSCAKCDFEGYCKRFLKSKSKRSRIFEIQPRWVQLKQQARDRLLSPEGIEIRVNRSCQVEGAFGVIKQNMDYKRFRRRSMGRVTVEFALTCLGMNIRKYLRFAMSGVLPFYWVAPENLKAETFKTPSAKRIKNRMEKKRKLQPNEIAKKGYRRKGKY</sequence>
<dbReference type="PANTHER" id="PTHR33408">
    <property type="entry name" value="TRANSPOSASE"/>
    <property type="match status" value="1"/>
</dbReference>
<evidence type="ECO:0000259" key="3">
    <source>
        <dbReference type="Pfam" id="PF13751"/>
    </source>
</evidence>
<dbReference type="RefSeq" id="WP_066592376.1">
    <property type="nucleotide sequence ID" value="NZ_CP065313.1"/>
</dbReference>
<keyword evidence="5" id="KW-1185">Reference proteome</keyword>
<gene>
    <name evidence="4" type="ORF">ADH67_11695</name>
</gene>
<dbReference type="GeneID" id="78361256"/>
<organism evidence="4 5">
    <name type="scientific">Turicimonas muris</name>
    <dbReference type="NCBI Taxonomy" id="1796652"/>
    <lineage>
        <taxon>Bacteria</taxon>
        <taxon>Pseudomonadati</taxon>
        <taxon>Pseudomonadota</taxon>
        <taxon>Betaproteobacteria</taxon>
        <taxon>Burkholderiales</taxon>
        <taxon>Sutterellaceae</taxon>
        <taxon>Turicimonas</taxon>
    </lineage>
</organism>
<evidence type="ECO:0000259" key="2">
    <source>
        <dbReference type="Pfam" id="PF05598"/>
    </source>
</evidence>
<proteinExistence type="predicted"/>
<evidence type="ECO:0000313" key="5">
    <source>
        <dbReference type="Proteomes" id="UP000214610"/>
    </source>
</evidence>